<reference evidence="2 3" key="2">
    <citation type="submission" date="2017-02" db="EMBL/GenBank/DDBJ databases">
        <title>A genome survey and senescence transcriptome analysis in Lentinula edodes.</title>
        <authorList>
            <person name="Sakamoto Y."/>
            <person name="Nakade K."/>
            <person name="Sato S."/>
            <person name="Yoshida Y."/>
            <person name="Miyazaki K."/>
            <person name="Natsume S."/>
            <person name="Konno N."/>
        </authorList>
    </citation>
    <scope>NUCLEOTIDE SEQUENCE [LARGE SCALE GENOMIC DNA]</scope>
    <source>
        <strain evidence="2 3">NBRC 111202</strain>
    </source>
</reference>
<dbReference type="EMBL" id="BDGU01000237">
    <property type="protein sequence ID" value="GAW05197.1"/>
    <property type="molecule type" value="Genomic_DNA"/>
</dbReference>
<dbReference type="Proteomes" id="UP000188533">
    <property type="component" value="Unassembled WGS sequence"/>
</dbReference>
<name>A0A1Q3EDA8_LENED</name>
<comment type="caution">
    <text evidence="2">The sequence shown here is derived from an EMBL/GenBank/DDBJ whole genome shotgun (WGS) entry which is preliminary data.</text>
</comment>
<sequence length="328" mass="37022">MCKSLNIDGVFKTRAQEFSQLPMDAKLTSLMIQSLSAEKNFSAMKSQYDNAILVIQELRDFIASHWKPNEAQMIAFKNLLQYLMINEGLRYENKVMTARAMNYIASHRAKYHLTAFMTDEIIKVTVEKVFRDMIDNEKSKFRKTLVKNVKLNVGLDQLTSIMVSLFWTRDKKPQHPFSDELLASIALKRKIAKESISSPSDTKFWKALDAQLDRLVTTEKFGNDMKNDKWKQWRIDIIKRDRELYKAVQPGAPTELPNEEEPEQEGEDENESQLSGAQVTGAISVASPTLGTSDILTSSGEPRTPDGSEVGGTPIGPPSDYIAMSTTS</sequence>
<gene>
    <name evidence="2" type="ORF">LENED_007038</name>
</gene>
<evidence type="ECO:0000313" key="2">
    <source>
        <dbReference type="EMBL" id="GAW05197.1"/>
    </source>
</evidence>
<evidence type="ECO:0000313" key="3">
    <source>
        <dbReference type="Proteomes" id="UP000188533"/>
    </source>
</evidence>
<proteinExistence type="predicted"/>
<feature type="compositionally biased region" description="Acidic residues" evidence="1">
    <location>
        <begin position="257"/>
        <end position="271"/>
    </location>
</feature>
<feature type="region of interest" description="Disordered" evidence="1">
    <location>
        <begin position="248"/>
        <end position="328"/>
    </location>
</feature>
<evidence type="ECO:0000256" key="1">
    <source>
        <dbReference type="SAM" id="MobiDB-lite"/>
    </source>
</evidence>
<keyword evidence="3" id="KW-1185">Reference proteome</keyword>
<reference evidence="2 3" key="1">
    <citation type="submission" date="2016-08" db="EMBL/GenBank/DDBJ databases">
        <authorList>
            <consortium name="Lentinula edodes genome sequencing consortium"/>
            <person name="Sakamoto Y."/>
            <person name="Nakade K."/>
            <person name="Sato S."/>
            <person name="Yoshida Y."/>
            <person name="Miyazaki K."/>
            <person name="Natsume S."/>
            <person name="Konno N."/>
        </authorList>
    </citation>
    <scope>NUCLEOTIDE SEQUENCE [LARGE SCALE GENOMIC DNA]</scope>
    <source>
        <strain evidence="2 3">NBRC 111202</strain>
    </source>
</reference>
<dbReference type="AlphaFoldDB" id="A0A1Q3EDA8"/>
<accession>A0A1Q3EDA8</accession>
<protein>
    <submittedName>
        <fullName evidence="2">Uncharacterized protein</fullName>
    </submittedName>
</protein>
<organism evidence="2 3">
    <name type="scientific">Lentinula edodes</name>
    <name type="common">Shiitake mushroom</name>
    <name type="synonym">Lentinus edodes</name>
    <dbReference type="NCBI Taxonomy" id="5353"/>
    <lineage>
        <taxon>Eukaryota</taxon>
        <taxon>Fungi</taxon>
        <taxon>Dikarya</taxon>
        <taxon>Basidiomycota</taxon>
        <taxon>Agaricomycotina</taxon>
        <taxon>Agaricomycetes</taxon>
        <taxon>Agaricomycetidae</taxon>
        <taxon>Agaricales</taxon>
        <taxon>Marasmiineae</taxon>
        <taxon>Omphalotaceae</taxon>
        <taxon>Lentinula</taxon>
    </lineage>
</organism>
<feature type="compositionally biased region" description="Polar residues" evidence="1">
    <location>
        <begin position="286"/>
        <end position="301"/>
    </location>
</feature>